<protein>
    <submittedName>
        <fullName evidence="2">SHOCT domain-containing protein</fullName>
    </submittedName>
</protein>
<dbReference type="RefSeq" id="WP_200310927.1">
    <property type="nucleotide sequence ID" value="NZ_JAENIM010000036.1"/>
</dbReference>
<proteinExistence type="predicted"/>
<feature type="transmembrane region" description="Helical" evidence="1">
    <location>
        <begin position="85"/>
        <end position="103"/>
    </location>
</feature>
<evidence type="ECO:0000256" key="1">
    <source>
        <dbReference type="SAM" id="Phobius"/>
    </source>
</evidence>
<name>A0A8J7SHN6_9BACT</name>
<keyword evidence="1" id="KW-0472">Membrane</keyword>
<dbReference type="Proteomes" id="UP000624703">
    <property type="component" value="Unassembled WGS sequence"/>
</dbReference>
<evidence type="ECO:0000313" key="2">
    <source>
        <dbReference type="EMBL" id="MBK1790905.1"/>
    </source>
</evidence>
<reference evidence="2" key="1">
    <citation type="submission" date="2021-01" db="EMBL/GenBank/DDBJ databases">
        <title>Modified the classification status of verrucomicrobia.</title>
        <authorList>
            <person name="Feng X."/>
        </authorList>
    </citation>
    <scope>NUCLEOTIDE SEQUENCE</scope>
    <source>
        <strain evidence="2">_KCTC 22039</strain>
    </source>
</reference>
<sequence length="162" mass="18200">MSLVSELEKLEQLHQSGSLSQHEFAIAKRKLLNDDSHDQQVADSQVVKIQNDIEELDRSWQIDRENYMVAGKYGHRHIPNKTTSVISGIGVTGFGIFWTIMAGSMSSAAPGPAQFFPLFGVMFVIFGAVISYKAYQKAEGYEQAEATYQKKREELLARKANR</sequence>
<evidence type="ECO:0000313" key="3">
    <source>
        <dbReference type="Proteomes" id="UP000624703"/>
    </source>
</evidence>
<gene>
    <name evidence="2" type="ORF">JIN82_07015</name>
</gene>
<keyword evidence="1" id="KW-0812">Transmembrane</keyword>
<keyword evidence="3" id="KW-1185">Reference proteome</keyword>
<dbReference type="AlphaFoldDB" id="A0A8J7SHN6"/>
<keyword evidence="1" id="KW-1133">Transmembrane helix</keyword>
<accession>A0A8J7SHN6</accession>
<organism evidence="2 3">
    <name type="scientific">Persicirhabdus sediminis</name>
    <dbReference type="NCBI Taxonomy" id="454144"/>
    <lineage>
        <taxon>Bacteria</taxon>
        <taxon>Pseudomonadati</taxon>
        <taxon>Verrucomicrobiota</taxon>
        <taxon>Verrucomicrobiia</taxon>
        <taxon>Verrucomicrobiales</taxon>
        <taxon>Verrucomicrobiaceae</taxon>
        <taxon>Persicirhabdus</taxon>
    </lineage>
</organism>
<comment type="caution">
    <text evidence="2">The sequence shown here is derived from an EMBL/GenBank/DDBJ whole genome shotgun (WGS) entry which is preliminary data.</text>
</comment>
<feature type="transmembrane region" description="Helical" evidence="1">
    <location>
        <begin position="115"/>
        <end position="135"/>
    </location>
</feature>
<dbReference type="EMBL" id="JAENIM010000036">
    <property type="protein sequence ID" value="MBK1790905.1"/>
    <property type="molecule type" value="Genomic_DNA"/>
</dbReference>